<keyword evidence="1" id="KW-0812">Transmembrane</keyword>
<evidence type="ECO:0000313" key="2">
    <source>
        <dbReference type="EMBL" id="CAG7718243.1"/>
    </source>
</evidence>
<organism evidence="2 3">
    <name type="scientific">Allacma fusca</name>
    <dbReference type="NCBI Taxonomy" id="39272"/>
    <lineage>
        <taxon>Eukaryota</taxon>
        <taxon>Metazoa</taxon>
        <taxon>Ecdysozoa</taxon>
        <taxon>Arthropoda</taxon>
        <taxon>Hexapoda</taxon>
        <taxon>Collembola</taxon>
        <taxon>Symphypleona</taxon>
        <taxon>Sminthuridae</taxon>
        <taxon>Allacma</taxon>
    </lineage>
</organism>
<keyword evidence="1" id="KW-1133">Transmembrane helix</keyword>
<proteinExistence type="predicted"/>
<comment type="caution">
    <text evidence="2">The sequence shown here is derived from an EMBL/GenBank/DDBJ whole genome shotgun (WGS) entry which is preliminary data.</text>
</comment>
<feature type="transmembrane region" description="Helical" evidence="1">
    <location>
        <begin position="100"/>
        <end position="117"/>
    </location>
</feature>
<accession>A0A8J2JDG8</accession>
<evidence type="ECO:0000256" key="1">
    <source>
        <dbReference type="SAM" id="Phobius"/>
    </source>
</evidence>
<protein>
    <submittedName>
        <fullName evidence="2">Uncharacterized protein</fullName>
    </submittedName>
</protein>
<gene>
    <name evidence="2" type="ORF">AFUS01_LOCUS7648</name>
</gene>
<evidence type="ECO:0000313" key="3">
    <source>
        <dbReference type="Proteomes" id="UP000708208"/>
    </source>
</evidence>
<sequence>MTLCSIFPIVLNINVIRARYELPQFLAQYTKFAADFRQLFLIKKENNSRVAVLMEDQSGLFQLTIYVLSGIIQFMYFLIICFYTELPLLLTSLGTLPQNWFVLLVIPQTACCMYYFFSWYGSVLFQAFPTIEYVFCLLEIMNEME</sequence>
<dbReference type="Proteomes" id="UP000708208">
    <property type="component" value="Unassembled WGS sequence"/>
</dbReference>
<dbReference type="AlphaFoldDB" id="A0A8J2JDG8"/>
<feature type="transmembrane region" description="Helical" evidence="1">
    <location>
        <begin position="63"/>
        <end position="88"/>
    </location>
</feature>
<keyword evidence="1" id="KW-0472">Membrane</keyword>
<keyword evidence="3" id="KW-1185">Reference proteome</keyword>
<dbReference type="EMBL" id="CAJVCH010051909">
    <property type="protein sequence ID" value="CAG7718243.1"/>
    <property type="molecule type" value="Genomic_DNA"/>
</dbReference>
<reference evidence="2" key="1">
    <citation type="submission" date="2021-06" db="EMBL/GenBank/DDBJ databases">
        <authorList>
            <person name="Hodson N. C."/>
            <person name="Mongue J. A."/>
            <person name="Jaron S. K."/>
        </authorList>
    </citation>
    <scope>NUCLEOTIDE SEQUENCE</scope>
</reference>
<name>A0A8J2JDG8_9HEXA</name>